<dbReference type="Gene3D" id="1.25.40.390">
    <property type="match status" value="1"/>
</dbReference>
<dbReference type="SUPFAM" id="SSF48452">
    <property type="entry name" value="TPR-like"/>
    <property type="match status" value="1"/>
</dbReference>
<evidence type="ECO:0000256" key="6">
    <source>
        <dbReference type="SAM" id="SignalP"/>
    </source>
</evidence>
<evidence type="ECO:0000256" key="2">
    <source>
        <dbReference type="ARBA" id="ARBA00006275"/>
    </source>
</evidence>
<keyword evidence="4" id="KW-0472">Membrane</keyword>
<sequence length="509" mass="58188">MKRNFIYKSVLVVVALVASACDSWLELKPVNGIVRQDYWKTKEQVQSAVIGIYGNMLDSDLTEKLFLWGELRADMLMENSGIRFNEMEVINGNIVETNVIADWRPFYRIINYCNTVIELAPAVLEEDRTFTQQQLDGFLGEAYAIRGLMYFYLGRSFGDVPLKLNATISDDQAVALPKSSQAQVFNQVAKDLERAEQLAVLTYGNNAHNKGRITKYSVNAIQADLYLWKDQYDSARIACDKIINSGQFGLVQGSNNPQWFQQLYVQGNSSEAVFSLQFNAQKTNPFYSMFSTVTGRRFLAANRVLEDVFPPDPVDPFNVDIRSQASVRVSTGAVWKYLGFTLQDSRTLNDSYAHWIFYRFADVLLMKAEALVAGEMGRGEEALELIRRIRQRANASPNTDPTIDNQSFDPNAKEDMIDFILEERAREFAFEGKRWYDILRNARRPAGAGGAPYARQDILNQMVIDSAPSERQQSIINKYNDPNSHYWPIFQYELFTNKSLEQNPFYRGR</sequence>
<evidence type="ECO:0000313" key="9">
    <source>
        <dbReference type="EMBL" id="TXK44304.1"/>
    </source>
</evidence>
<organism evidence="9 10">
    <name type="scientific">Pontibacter qinzhouensis</name>
    <dbReference type="NCBI Taxonomy" id="2603253"/>
    <lineage>
        <taxon>Bacteria</taxon>
        <taxon>Pseudomonadati</taxon>
        <taxon>Bacteroidota</taxon>
        <taxon>Cytophagia</taxon>
        <taxon>Cytophagales</taxon>
        <taxon>Hymenobacteraceae</taxon>
        <taxon>Pontibacter</taxon>
    </lineage>
</organism>
<comment type="subcellular location">
    <subcellularLocation>
        <location evidence="1">Cell outer membrane</location>
    </subcellularLocation>
</comment>
<comment type="similarity">
    <text evidence="2">Belongs to the SusD family.</text>
</comment>
<evidence type="ECO:0000259" key="8">
    <source>
        <dbReference type="Pfam" id="PF14322"/>
    </source>
</evidence>
<dbReference type="EMBL" id="VRTY01000050">
    <property type="protein sequence ID" value="TXK44304.1"/>
    <property type="molecule type" value="Genomic_DNA"/>
</dbReference>
<keyword evidence="3 6" id="KW-0732">Signal</keyword>
<gene>
    <name evidence="9" type="ORF">FVR03_13790</name>
</gene>
<evidence type="ECO:0000256" key="3">
    <source>
        <dbReference type="ARBA" id="ARBA00022729"/>
    </source>
</evidence>
<dbReference type="AlphaFoldDB" id="A0A5C8K670"/>
<dbReference type="GO" id="GO:0009279">
    <property type="term" value="C:cell outer membrane"/>
    <property type="evidence" value="ECO:0007669"/>
    <property type="project" value="UniProtKB-SubCell"/>
</dbReference>
<name>A0A5C8K670_9BACT</name>
<evidence type="ECO:0000256" key="5">
    <source>
        <dbReference type="ARBA" id="ARBA00023237"/>
    </source>
</evidence>
<evidence type="ECO:0000256" key="4">
    <source>
        <dbReference type="ARBA" id="ARBA00023136"/>
    </source>
</evidence>
<dbReference type="Pfam" id="PF14322">
    <property type="entry name" value="SusD-like_3"/>
    <property type="match status" value="1"/>
</dbReference>
<evidence type="ECO:0000256" key="1">
    <source>
        <dbReference type="ARBA" id="ARBA00004442"/>
    </source>
</evidence>
<feature type="domain" description="RagB/SusD" evidence="7">
    <location>
        <begin position="343"/>
        <end position="506"/>
    </location>
</feature>
<dbReference type="Proteomes" id="UP000321926">
    <property type="component" value="Unassembled WGS sequence"/>
</dbReference>
<evidence type="ECO:0000259" key="7">
    <source>
        <dbReference type="Pfam" id="PF07980"/>
    </source>
</evidence>
<evidence type="ECO:0000313" key="10">
    <source>
        <dbReference type="Proteomes" id="UP000321926"/>
    </source>
</evidence>
<accession>A0A5C8K670</accession>
<dbReference type="PROSITE" id="PS51257">
    <property type="entry name" value="PROKAR_LIPOPROTEIN"/>
    <property type="match status" value="1"/>
</dbReference>
<dbReference type="RefSeq" id="WP_147922341.1">
    <property type="nucleotide sequence ID" value="NZ_VRTY01000050.1"/>
</dbReference>
<dbReference type="InterPro" id="IPR033985">
    <property type="entry name" value="SusD-like_N"/>
</dbReference>
<proteinExistence type="inferred from homology"/>
<protein>
    <submittedName>
        <fullName evidence="9">RagB/SusD family nutrient uptake outer membrane protein</fullName>
    </submittedName>
</protein>
<comment type="caution">
    <text evidence="9">The sequence shown here is derived from an EMBL/GenBank/DDBJ whole genome shotgun (WGS) entry which is preliminary data.</text>
</comment>
<dbReference type="Pfam" id="PF07980">
    <property type="entry name" value="SusD_RagB"/>
    <property type="match status" value="1"/>
</dbReference>
<dbReference type="InterPro" id="IPR012944">
    <property type="entry name" value="SusD_RagB_dom"/>
</dbReference>
<dbReference type="InterPro" id="IPR011990">
    <property type="entry name" value="TPR-like_helical_dom_sf"/>
</dbReference>
<reference evidence="9 10" key="1">
    <citation type="submission" date="2019-08" db="EMBL/GenBank/DDBJ databases">
        <authorList>
            <person name="Shi S."/>
        </authorList>
    </citation>
    <scope>NUCLEOTIDE SEQUENCE [LARGE SCALE GENOMIC DNA]</scope>
    <source>
        <strain evidence="9 10">GY10130</strain>
    </source>
</reference>
<keyword evidence="10" id="KW-1185">Reference proteome</keyword>
<dbReference type="CDD" id="cd08977">
    <property type="entry name" value="SusD"/>
    <property type="match status" value="1"/>
</dbReference>
<dbReference type="OrthoDB" id="621570at2"/>
<keyword evidence="5" id="KW-0998">Cell outer membrane</keyword>
<feature type="chain" id="PRO_5022763556" evidence="6">
    <location>
        <begin position="21"/>
        <end position="509"/>
    </location>
</feature>
<feature type="signal peptide" evidence="6">
    <location>
        <begin position="1"/>
        <end position="20"/>
    </location>
</feature>
<feature type="domain" description="SusD-like N-terminal" evidence="8">
    <location>
        <begin position="24"/>
        <end position="227"/>
    </location>
</feature>